<comment type="caution">
    <text evidence="1">The sequence shown here is derived from an EMBL/GenBank/DDBJ whole genome shotgun (WGS) entry which is preliminary data.</text>
</comment>
<evidence type="ECO:0000313" key="1">
    <source>
        <dbReference type="EMBL" id="KAK8759438.1"/>
    </source>
</evidence>
<keyword evidence="2" id="KW-1185">Reference proteome</keyword>
<organism evidence="1 2">
    <name type="scientific">Amblyomma americanum</name>
    <name type="common">Lone star tick</name>
    <dbReference type="NCBI Taxonomy" id="6943"/>
    <lineage>
        <taxon>Eukaryota</taxon>
        <taxon>Metazoa</taxon>
        <taxon>Ecdysozoa</taxon>
        <taxon>Arthropoda</taxon>
        <taxon>Chelicerata</taxon>
        <taxon>Arachnida</taxon>
        <taxon>Acari</taxon>
        <taxon>Parasitiformes</taxon>
        <taxon>Ixodida</taxon>
        <taxon>Ixodoidea</taxon>
        <taxon>Ixodidae</taxon>
        <taxon>Amblyomminae</taxon>
        <taxon>Amblyomma</taxon>
    </lineage>
</organism>
<proteinExistence type="predicted"/>
<dbReference type="EMBL" id="JARKHS020033047">
    <property type="protein sequence ID" value="KAK8759438.1"/>
    <property type="molecule type" value="Genomic_DNA"/>
</dbReference>
<evidence type="ECO:0000313" key="2">
    <source>
        <dbReference type="Proteomes" id="UP001321473"/>
    </source>
</evidence>
<gene>
    <name evidence="1" type="ORF">V5799_002938</name>
</gene>
<dbReference type="Proteomes" id="UP001321473">
    <property type="component" value="Unassembled WGS sequence"/>
</dbReference>
<name>A0AAQ4DAE8_AMBAM</name>
<sequence length="255" mass="27285">MVSTGSGTNAAFTPLSDSSSADLSYQREQRLVAAISPPLRKLLIQTAQYASKCAHDSILKNAFVFCDGAQQRSTTRHCASAAASAGFIHYSVMLSAVVLEPPHHKTGSSRASCFSKSAALHASQAARPGVRCQGSHGQQERHGSCPGWVHHDRRIDAAQRQRLTRLFLPAGTGAVAVIPLPTCQLAIQTAECAGKCAHDSIPKTAALLCDGTTVEHHQALQGRFWASSCSRRYDRESRGVLRCCLEPGRRATAVP</sequence>
<protein>
    <submittedName>
        <fullName evidence="1">Uncharacterized protein</fullName>
    </submittedName>
</protein>
<accession>A0AAQ4DAE8</accession>
<dbReference type="AlphaFoldDB" id="A0AAQ4DAE8"/>
<reference evidence="1 2" key="1">
    <citation type="journal article" date="2023" name="Arcadia Sci">
        <title>De novo assembly of a long-read Amblyomma americanum tick genome.</title>
        <authorList>
            <person name="Chou S."/>
            <person name="Poskanzer K.E."/>
            <person name="Rollins M."/>
            <person name="Thuy-Boun P.S."/>
        </authorList>
    </citation>
    <scope>NUCLEOTIDE SEQUENCE [LARGE SCALE GENOMIC DNA]</scope>
    <source>
        <strain evidence="1">F_SG_1</strain>
        <tissue evidence="1">Salivary glands</tissue>
    </source>
</reference>